<sequence>MRPFKKGEYYIDNETFPIYMSNKEGLSNNYTDQFYEYEPRPRCDVKNCGSKYLFCDNSKNQKHCGVKIKVSGNCSGLLDSDNPCYNGWCRNIDDGRPCSRCKRGSCVTGQSRRGPASPPPWNPPVPNQNRNSPPYTPRPHYRTTPRPHTPPSHVTHEPGINVDLSYPASPTPWNTAVSNQNRNSPPYAPHPLHRTTPRPYTSPSDVTHEPGVNIDSIYKNVDGHNVSHF</sequence>
<keyword evidence="2" id="KW-1185">Reference proteome</keyword>
<feature type="region of interest" description="Disordered" evidence="1">
    <location>
        <begin position="108"/>
        <end position="212"/>
    </location>
</feature>
<accession>A0A914CNT3</accession>
<evidence type="ECO:0000256" key="1">
    <source>
        <dbReference type="SAM" id="MobiDB-lite"/>
    </source>
</evidence>
<dbReference type="Proteomes" id="UP000887540">
    <property type="component" value="Unplaced"/>
</dbReference>
<name>A0A914CNT3_9BILA</name>
<feature type="compositionally biased region" description="Pro residues" evidence="1">
    <location>
        <begin position="116"/>
        <end position="126"/>
    </location>
</feature>
<organism evidence="2 3">
    <name type="scientific">Acrobeloides nanus</name>
    <dbReference type="NCBI Taxonomy" id="290746"/>
    <lineage>
        <taxon>Eukaryota</taxon>
        <taxon>Metazoa</taxon>
        <taxon>Ecdysozoa</taxon>
        <taxon>Nematoda</taxon>
        <taxon>Chromadorea</taxon>
        <taxon>Rhabditida</taxon>
        <taxon>Tylenchina</taxon>
        <taxon>Cephalobomorpha</taxon>
        <taxon>Cephaloboidea</taxon>
        <taxon>Cephalobidae</taxon>
        <taxon>Acrobeloides</taxon>
    </lineage>
</organism>
<evidence type="ECO:0000313" key="3">
    <source>
        <dbReference type="WBParaSite" id="ACRNAN_scaffold1283.g25118.t1"/>
    </source>
</evidence>
<reference evidence="3" key="1">
    <citation type="submission" date="2022-11" db="UniProtKB">
        <authorList>
            <consortium name="WormBaseParasite"/>
        </authorList>
    </citation>
    <scope>IDENTIFICATION</scope>
</reference>
<protein>
    <submittedName>
        <fullName evidence="3">Uncharacterized protein</fullName>
    </submittedName>
</protein>
<feature type="compositionally biased region" description="Polar residues" evidence="1">
    <location>
        <begin position="171"/>
        <end position="184"/>
    </location>
</feature>
<dbReference type="WBParaSite" id="ACRNAN_scaffold1283.g25118.t1">
    <property type="protein sequence ID" value="ACRNAN_scaffold1283.g25118.t1"/>
    <property type="gene ID" value="ACRNAN_scaffold1283.g25118"/>
</dbReference>
<dbReference type="AlphaFoldDB" id="A0A914CNT3"/>
<evidence type="ECO:0000313" key="2">
    <source>
        <dbReference type="Proteomes" id="UP000887540"/>
    </source>
</evidence>
<proteinExistence type="predicted"/>